<dbReference type="PANTHER" id="PTHR21402:SF10">
    <property type="entry name" value="U11_U12 SMALL NUCLEAR RIBONUCLEOPROTEIN 48 KDA PROTEIN"/>
    <property type="match status" value="1"/>
</dbReference>
<protein>
    <submittedName>
        <fullName evidence="7">U11/U12 small nuclear ribonucleoprotein 48 kDa protein</fullName>
    </submittedName>
</protein>
<dbReference type="GO" id="GO:0005829">
    <property type="term" value="C:cytosol"/>
    <property type="evidence" value="ECO:0007669"/>
    <property type="project" value="TreeGrafter"/>
</dbReference>
<proteinExistence type="predicted"/>
<dbReference type="PROSITE" id="PS51800">
    <property type="entry name" value="ZF_CHHC_U11_48K"/>
    <property type="match status" value="1"/>
</dbReference>
<feature type="compositionally biased region" description="Basic residues" evidence="4">
    <location>
        <begin position="456"/>
        <end position="476"/>
    </location>
</feature>
<evidence type="ECO:0000313" key="6">
    <source>
        <dbReference type="Proteomes" id="UP001318040"/>
    </source>
</evidence>
<feature type="compositionally biased region" description="Basic residues" evidence="4">
    <location>
        <begin position="502"/>
        <end position="521"/>
    </location>
</feature>
<feature type="compositionally biased region" description="Basic residues" evidence="4">
    <location>
        <begin position="413"/>
        <end position="427"/>
    </location>
</feature>
<dbReference type="GO" id="GO:0008270">
    <property type="term" value="F:zinc ion binding"/>
    <property type="evidence" value="ECO:0007669"/>
    <property type="project" value="UniProtKB-KW"/>
</dbReference>
<evidence type="ECO:0000259" key="5">
    <source>
        <dbReference type="PROSITE" id="PS51800"/>
    </source>
</evidence>
<keyword evidence="7" id="KW-0687">Ribonucleoprotein</keyword>
<feature type="compositionally biased region" description="Basic and acidic residues" evidence="4">
    <location>
        <begin position="383"/>
        <end position="407"/>
    </location>
</feature>
<dbReference type="Pfam" id="PF05253">
    <property type="entry name" value="zf-U11-48K"/>
    <property type="match status" value="1"/>
</dbReference>
<dbReference type="AlphaFoldDB" id="A0AAJ7X193"/>
<feature type="compositionally biased region" description="Basic and acidic residues" evidence="4">
    <location>
        <begin position="312"/>
        <end position="371"/>
    </location>
</feature>
<dbReference type="PANTHER" id="PTHR21402">
    <property type="entry name" value="GAMETOCYTE SPECIFIC FACTOR 1-RELATED"/>
    <property type="match status" value="1"/>
</dbReference>
<dbReference type="InterPro" id="IPR051591">
    <property type="entry name" value="UPF0224_FAM112_RNA_Proc"/>
</dbReference>
<reference evidence="7" key="1">
    <citation type="submission" date="2025-08" db="UniProtKB">
        <authorList>
            <consortium name="RefSeq"/>
        </authorList>
    </citation>
    <scope>IDENTIFICATION</scope>
    <source>
        <tissue evidence="7">Sperm</tissue>
    </source>
</reference>
<feature type="domain" description="CHHC U11-48K-type" evidence="5">
    <location>
        <begin position="50"/>
        <end position="77"/>
    </location>
</feature>
<sequence>MADAEAEERERRARELEDFAQQCRRRLEEVASSLGWSMEVLERAASEESLVVCPINSGHRMPAASLERHVETCRLSAQGYSKDDQEKMIDTTFFYEKANVPSIKIDKEQQAQIIREARVRSSQGMGLFAPGEYSVAPGAVPLTYDRAACELTRADRVAVYDFMVAEAARMGAAVSQPITDELYIDWAAKLKKAQAKQSGPKSHLEVLAEMRDYKRRRQSYRAKNVHITRRSHTEILREVITVHTGELARQWREDAAEGGEVEGSGGEAAAAPPSNEDAPDNRTADRRSRSRSRETRRLDDRETRTRSQNRGWGRDHNQNRSREQSRERSRNRSRHQSPERSRHGSRDRSRDGGRRNRSPERSKNWRQDRSRIQIPVASRSRNHSRDRSPERQSRKRDRSRDRDESTERNSNLSRHRSPNLSPKRSRSRNQSPERQSRKRDRSRGRDESTERNSNLSRHRSPNQSPKRSRSRNRSRNRNPDPNSDQSSSSSSGSKNSHGIAEKKRRKKKKKRRKRKRERSHRKSQECGGGGDEEESSEAT</sequence>
<keyword evidence="1" id="KW-0479">Metal-binding</keyword>
<evidence type="ECO:0000256" key="2">
    <source>
        <dbReference type="ARBA" id="ARBA00022771"/>
    </source>
</evidence>
<name>A0AAJ7X193_PETMA</name>
<gene>
    <name evidence="7" type="primary">SNRNP48</name>
</gene>
<evidence type="ECO:0000313" key="7">
    <source>
        <dbReference type="RefSeq" id="XP_032817580.1"/>
    </source>
</evidence>
<dbReference type="GO" id="GO:0005654">
    <property type="term" value="C:nucleoplasm"/>
    <property type="evidence" value="ECO:0007669"/>
    <property type="project" value="TreeGrafter"/>
</dbReference>
<feature type="region of interest" description="Disordered" evidence="4">
    <location>
        <begin position="254"/>
        <end position="539"/>
    </location>
</feature>
<dbReference type="Proteomes" id="UP001318040">
    <property type="component" value="Chromosome 27"/>
</dbReference>
<keyword evidence="3" id="KW-0862">Zinc</keyword>
<evidence type="ECO:0000256" key="1">
    <source>
        <dbReference type="ARBA" id="ARBA00022723"/>
    </source>
</evidence>
<evidence type="ECO:0000256" key="3">
    <source>
        <dbReference type="ARBA" id="ARBA00022833"/>
    </source>
</evidence>
<dbReference type="GO" id="GO:0005689">
    <property type="term" value="C:U12-type spliceosomal complex"/>
    <property type="evidence" value="ECO:0007669"/>
    <property type="project" value="TreeGrafter"/>
</dbReference>
<keyword evidence="6" id="KW-1185">Reference proteome</keyword>
<organism evidence="6 7">
    <name type="scientific">Petromyzon marinus</name>
    <name type="common">Sea lamprey</name>
    <dbReference type="NCBI Taxonomy" id="7757"/>
    <lineage>
        <taxon>Eukaryota</taxon>
        <taxon>Metazoa</taxon>
        <taxon>Chordata</taxon>
        <taxon>Craniata</taxon>
        <taxon>Vertebrata</taxon>
        <taxon>Cyclostomata</taxon>
        <taxon>Hyperoartia</taxon>
        <taxon>Petromyzontiformes</taxon>
        <taxon>Petromyzontidae</taxon>
        <taxon>Petromyzon</taxon>
    </lineage>
</organism>
<dbReference type="InterPro" id="IPR022776">
    <property type="entry name" value="TRM13/UPF0224_CHHC_Znf_dom"/>
</dbReference>
<evidence type="ECO:0000256" key="4">
    <source>
        <dbReference type="SAM" id="MobiDB-lite"/>
    </source>
</evidence>
<feature type="compositionally biased region" description="Basic and acidic residues" evidence="4">
    <location>
        <begin position="279"/>
        <end position="305"/>
    </location>
</feature>
<dbReference type="KEGG" id="pmrn:116946612"/>
<feature type="compositionally biased region" description="Low complexity" evidence="4">
    <location>
        <begin position="479"/>
        <end position="496"/>
    </location>
</feature>
<feature type="compositionally biased region" description="Acidic residues" evidence="4">
    <location>
        <begin position="530"/>
        <end position="539"/>
    </location>
</feature>
<accession>A0AAJ7X193</accession>
<dbReference type="RefSeq" id="XP_032817580.1">
    <property type="nucleotide sequence ID" value="XM_032961689.1"/>
</dbReference>
<keyword evidence="2" id="KW-0863">Zinc-finger</keyword>
<dbReference type="CTD" id="154007"/>